<gene>
    <name evidence="1" type="ORF">HMPREF3213_00129</name>
</gene>
<evidence type="ECO:0000313" key="1">
    <source>
        <dbReference type="EMBL" id="KWZ86218.1"/>
    </source>
</evidence>
<evidence type="ECO:0000313" key="2">
    <source>
        <dbReference type="Proteomes" id="UP000070376"/>
    </source>
</evidence>
<dbReference type="PATRIC" id="fig|1398.22.peg.135"/>
<dbReference type="AlphaFoldDB" id="A0A133L352"/>
<dbReference type="Proteomes" id="UP000070376">
    <property type="component" value="Unassembled WGS sequence"/>
</dbReference>
<dbReference type="EMBL" id="LRPN01000005">
    <property type="protein sequence ID" value="KWZ86218.1"/>
    <property type="molecule type" value="Genomic_DNA"/>
</dbReference>
<accession>A0A133L352</accession>
<name>A0A133L352_HEYCO</name>
<sequence>MQIIVCKFVLFGRYRLGSPKQGELNFLPYESTLNTEKKKDRKRLNIIFKKDNLSVRYITKNQKPNS</sequence>
<comment type="caution">
    <text evidence="1">The sequence shown here is derived from an EMBL/GenBank/DDBJ whole genome shotgun (WGS) entry which is preliminary data.</text>
</comment>
<proteinExistence type="predicted"/>
<organism evidence="1 2">
    <name type="scientific">Heyndrickxia coagulans</name>
    <name type="common">Weizmannia coagulans</name>
    <dbReference type="NCBI Taxonomy" id="1398"/>
    <lineage>
        <taxon>Bacteria</taxon>
        <taxon>Bacillati</taxon>
        <taxon>Bacillota</taxon>
        <taxon>Bacilli</taxon>
        <taxon>Bacillales</taxon>
        <taxon>Bacillaceae</taxon>
        <taxon>Heyndrickxia</taxon>
    </lineage>
</organism>
<reference evidence="2" key="1">
    <citation type="submission" date="2016-01" db="EMBL/GenBank/DDBJ databases">
        <authorList>
            <person name="Mitreva M."/>
            <person name="Pepin K.H."/>
            <person name="Mihindukulasuriya K.A."/>
            <person name="Fulton R."/>
            <person name="Fronick C."/>
            <person name="O'Laughlin M."/>
            <person name="Miner T."/>
            <person name="Herter B."/>
            <person name="Rosa B.A."/>
            <person name="Cordes M."/>
            <person name="Tomlinson C."/>
            <person name="Wollam A."/>
            <person name="Palsikar V.B."/>
            <person name="Mardis E.R."/>
            <person name="Wilson R.K."/>
        </authorList>
    </citation>
    <scope>NUCLEOTIDE SEQUENCE [LARGE SCALE GENOMIC DNA]</scope>
    <source>
        <strain evidence="2">GED7749B</strain>
    </source>
</reference>
<protein>
    <submittedName>
        <fullName evidence="1">Uncharacterized protein</fullName>
    </submittedName>
</protein>